<keyword evidence="3" id="KW-1185">Reference proteome</keyword>
<reference evidence="2" key="1">
    <citation type="submission" date="2022-03" db="EMBL/GenBank/DDBJ databases">
        <title>De novo assembled genomes of Belliella spp. (Cyclobacteriaceae) strains.</title>
        <authorList>
            <person name="Szabo A."/>
            <person name="Korponai K."/>
            <person name="Felfoldi T."/>
        </authorList>
    </citation>
    <scope>NUCLEOTIDE SEQUENCE</scope>
    <source>
        <strain evidence="2">DSM 111903</strain>
    </source>
</reference>
<dbReference type="EMBL" id="JAKZGO010000003">
    <property type="protein sequence ID" value="MCH7412743.1"/>
    <property type="molecule type" value="Genomic_DNA"/>
</dbReference>
<sequence length="77" mass="8215">MKKKNRLAKAVMVASVMTMGVGLIHSFNLEAQTTGGGEGGDCWNGISEMPGVQTRFCGSCTFVDNSKPSAWAKKKEC</sequence>
<accession>A0ABS9V8K3</accession>
<organism evidence="2 3">
    <name type="scientific">Belliella alkalica</name>
    <dbReference type="NCBI Taxonomy" id="1730871"/>
    <lineage>
        <taxon>Bacteria</taxon>
        <taxon>Pseudomonadati</taxon>
        <taxon>Bacteroidota</taxon>
        <taxon>Cytophagia</taxon>
        <taxon>Cytophagales</taxon>
        <taxon>Cyclobacteriaceae</taxon>
        <taxon>Belliella</taxon>
    </lineage>
</organism>
<evidence type="ECO:0000313" key="3">
    <source>
        <dbReference type="Proteomes" id="UP001165430"/>
    </source>
</evidence>
<gene>
    <name evidence="2" type="ORF">MM213_04545</name>
</gene>
<dbReference type="Proteomes" id="UP001165430">
    <property type="component" value="Unassembled WGS sequence"/>
</dbReference>
<proteinExistence type="predicted"/>
<comment type="caution">
    <text evidence="2">The sequence shown here is derived from an EMBL/GenBank/DDBJ whole genome shotgun (WGS) entry which is preliminary data.</text>
</comment>
<dbReference type="RefSeq" id="WP_241410291.1">
    <property type="nucleotide sequence ID" value="NZ_JAKZGO010000003.1"/>
</dbReference>
<keyword evidence="1" id="KW-1133">Transmembrane helix</keyword>
<protein>
    <submittedName>
        <fullName evidence="2">Uncharacterized protein</fullName>
    </submittedName>
</protein>
<keyword evidence="1" id="KW-0472">Membrane</keyword>
<evidence type="ECO:0000256" key="1">
    <source>
        <dbReference type="SAM" id="Phobius"/>
    </source>
</evidence>
<keyword evidence="1" id="KW-0812">Transmembrane</keyword>
<feature type="transmembrane region" description="Helical" evidence="1">
    <location>
        <begin position="7"/>
        <end position="27"/>
    </location>
</feature>
<name>A0ABS9V8K3_9BACT</name>
<evidence type="ECO:0000313" key="2">
    <source>
        <dbReference type="EMBL" id="MCH7412743.1"/>
    </source>
</evidence>